<name>A0A1I1EPV1_BREAD</name>
<proteinExistence type="predicted"/>
<evidence type="ECO:0000313" key="2">
    <source>
        <dbReference type="EMBL" id="SFB86913.1"/>
    </source>
</evidence>
<dbReference type="RefSeq" id="WP_092319511.1">
    <property type="nucleotide sequence ID" value="NZ_FOKY01000013.1"/>
</dbReference>
<accession>A0A1I1EPV1</accession>
<keyword evidence="3" id="KW-1185">Reference proteome</keyword>
<sequence>MKLAVMLARSLFWSIILGTAVGIFGVTLSVARIADFYLKEGATKTDKFFTIRIIPSSAKPLTKDSLAELNNIEGSARILPHFTPEELAEGSIGYFGFEAKYSVRLKGIPETCGADMAYLEYKKEWSSTSLDNISVLIPQQAINLYNNIAPSRGWPVLQESSFLGIPGVALTIMGSKYDAIITGFDSQEFGAVVSVPAEKLYAIYEAKGLNPSYNFIDIQTVEGMTKRNLAKMKTSIELLGYKIQTDNVESLQNKTFQKLKQIFLILGISVLCAFGLLKTSANLNYYRQFQIAIQHYKLWGIPNYTEVSIICLSLTFSLLCSIFAWFLNFFIVIPVQDSLINTVTQFGINTPELKLSAQIALQAGILGASLNFIIDIGTLIKFNFSIPKLSSNRFQ</sequence>
<dbReference type="AlphaFoldDB" id="A0A1I1EPV1"/>
<evidence type="ECO:0000256" key="1">
    <source>
        <dbReference type="SAM" id="Phobius"/>
    </source>
</evidence>
<feature type="transmembrane region" description="Helical" evidence="1">
    <location>
        <begin position="12"/>
        <end position="34"/>
    </location>
</feature>
<feature type="transmembrane region" description="Helical" evidence="1">
    <location>
        <begin position="262"/>
        <end position="281"/>
    </location>
</feature>
<keyword evidence="1" id="KW-0812">Transmembrane</keyword>
<reference evidence="3" key="1">
    <citation type="submission" date="2016-10" db="EMBL/GenBank/DDBJ databases">
        <authorList>
            <person name="Varghese N."/>
            <person name="Submissions S."/>
        </authorList>
    </citation>
    <scope>NUCLEOTIDE SEQUENCE [LARGE SCALE GENOMIC DNA]</scope>
    <source>
        <strain evidence="3">ATCC 43811</strain>
    </source>
</reference>
<dbReference type="Proteomes" id="UP000240042">
    <property type="component" value="Unassembled WGS sequence"/>
</dbReference>
<protein>
    <submittedName>
        <fullName evidence="2">Uncharacterized protein</fullName>
    </submittedName>
</protein>
<keyword evidence="1" id="KW-1133">Transmembrane helix</keyword>
<keyword evidence="1" id="KW-0472">Membrane</keyword>
<evidence type="ECO:0000313" key="3">
    <source>
        <dbReference type="Proteomes" id="UP000240042"/>
    </source>
</evidence>
<dbReference type="EMBL" id="FOKY01000013">
    <property type="protein sequence ID" value="SFB86913.1"/>
    <property type="molecule type" value="Genomic_DNA"/>
</dbReference>
<organism evidence="2 3">
    <name type="scientific">Brevinema andersonii</name>
    <dbReference type="NCBI Taxonomy" id="34097"/>
    <lineage>
        <taxon>Bacteria</taxon>
        <taxon>Pseudomonadati</taxon>
        <taxon>Spirochaetota</taxon>
        <taxon>Spirochaetia</taxon>
        <taxon>Brevinematales</taxon>
        <taxon>Brevinemataceae</taxon>
        <taxon>Brevinema</taxon>
    </lineage>
</organism>
<feature type="transmembrane region" description="Helical" evidence="1">
    <location>
        <begin position="307"/>
        <end position="331"/>
    </location>
</feature>
<gene>
    <name evidence="2" type="ORF">SAMN02745150_01127</name>
</gene>